<gene>
    <name evidence="1" type="ORF">FNA46_16935</name>
</gene>
<dbReference type="EMBL" id="VJMG01000048">
    <property type="protein sequence ID" value="TRL36855.1"/>
    <property type="molecule type" value="Genomic_DNA"/>
</dbReference>
<evidence type="ECO:0000313" key="1">
    <source>
        <dbReference type="EMBL" id="TRL36855.1"/>
    </source>
</evidence>
<proteinExistence type="predicted"/>
<dbReference type="GO" id="GO:0016740">
    <property type="term" value="F:transferase activity"/>
    <property type="evidence" value="ECO:0007669"/>
    <property type="project" value="UniProtKB-KW"/>
</dbReference>
<name>A0A549T4P6_9HYPH</name>
<accession>A0A549T4P6</accession>
<evidence type="ECO:0000313" key="2">
    <source>
        <dbReference type="Proteomes" id="UP000316801"/>
    </source>
</evidence>
<dbReference type="SUPFAM" id="SSF52540">
    <property type="entry name" value="P-loop containing nucleoside triphosphate hydrolases"/>
    <property type="match status" value="1"/>
</dbReference>
<dbReference type="RefSeq" id="WP_143126394.1">
    <property type="nucleotide sequence ID" value="NZ_VJMG01000048.1"/>
</dbReference>
<keyword evidence="1" id="KW-0808">Transferase</keyword>
<keyword evidence="2" id="KW-1185">Reference proteome</keyword>
<comment type="caution">
    <text evidence="1">The sequence shown here is derived from an EMBL/GenBank/DDBJ whole genome shotgun (WGS) entry which is preliminary data.</text>
</comment>
<dbReference type="Proteomes" id="UP000316801">
    <property type="component" value="Unassembled WGS sequence"/>
</dbReference>
<dbReference type="InterPro" id="IPR027417">
    <property type="entry name" value="P-loop_NTPase"/>
</dbReference>
<dbReference type="Gene3D" id="3.40.50.300">
    <property type="entry name" value="P-loop containing nucleotide triphosphate hydrolases"/>
    <property type="match status" value="1"/>
</dbReference>
<organism evidence="1 2">
    <name type="scientific">Rhizobium straminoryzae</name>
    <dbReference type="NCBI Taxonomy" id="1387186"/>
    <lineage>
        <taxon>Bacteria</taxon>
        <taxon>Pseudomonadati</taxon>
        <taxon>Pseudomonadota</taxon>
        <taxon>Alphaproteobacteria</taxon>
        <taxon>Hyphomicrobiales</taxon>
        <taxon>Rhizobiaceae</taxon>
        <taxon>Rhizobium/Agrobacterium group</taxon>
        <taxon>Rhizobium</taxon>
    </lineage>
</organism>
<dbReference type="AlphaFoldDB" id="A0A549T4P6"/>
<sequence length="229" mass="26770">MLVYDPTRPLVSLHLPKTGGTSFRQVLQTWFPEGTLHLHYSLNGQRPERHDLKAGDCVHGHFNGARGFGVWHYDPEARQCIAFFREPFDLFLSYWFFIRKQQALGHPVKDLEDDPSFEVWLLRRAADQAEGHNSHSFVWQMPVAPGTEDLDRLLDERFVFVGIMERYEESVTALARLLGRPLIDLPHVNTTERDSDFNAWRRIYERWFPDEYDIYEKARARNAALIAGI</sequence>
<protein>
    <submittedName>
        <fullName evidence="1">Sulfotransferase family protein</fullName>
    </submittedName>
</protein>
<reference evidence="1 2" key="1">
    <citation type="submission" date="2019-07" db="EMBL/GenBank/DDBJ databases">
        <title>Ln-dependent methylotrophs.</title>
        <authorList>
            <person name="Tani A."/>
        </authorList>
    </citation>
    <scope>NUCLEOTIDE SEQUENCE [LARGE SCALE GENOMIC DNA]</scope>
    <source>
        <strain evidence="1 2">SM12</strain>
    </source>
</reference>